<reference evidence="1 2" key="1">
    <citation type="submission" date="2019-08" db="EMBL/GenBank/DDBJ databases">
        <title>In-depth cultivation of the pig gut microbiome towards novel bacterial diversity and tailored functional studies.</title>
        <authorList>
            <person name="Wylensek D."/>
            <person name="Hitch T.C.A."/>
            <person name="Clavel T."/>
        </authorList>
    </citation>
    <scope>NUCLEOTIDE SEQUENCE [LARGE SCALE GENOMIC DNA]</scope>
    <source>
        <strain evidence="1 2">SM-530-WT-4B</strain>
    </source>
</reference>
<organism evidence="1 2">
    <name type="scientific">Pyramidobacter porci</name>
    <dbReference type="NCBI Taxonomy" id="2605789"/>
    <lineage>
        <taxon>Bacteria</taxon>
        <taxon>Thermotogati</taxon>
        <taxon>Synergistota</taxon>
        <taxon>Synergistia</taxon>
        <taxon>Synergistales</taxon>
        <taxon>Dethiosulfovibrionaceae</taxon>
        <taxon>Pyramidobacter</taxon>
    </lineage>
</organism>
<dbReference type="InterPro" id="IPR009734">
    <property type="entry name" value="Myoviridae_GpU"/>
</dbReference>
<dbReference type="Proteomes" id="UP000473699">
    <property type="component" value="Unassembled WGS sequence"/>
</dbReference>
<comment type="caution">
    <text evidence="1">The sequence shown here is derived from an EMBL/GenBank/DDBJ whole genome shotgun (WGS) entry which is preliminary data.</text>
</comment>
<keyword evidence="2" id="KW-1185">Reference proteome</keyword>
<gene>
    <name evidence="1" type="ORF">FYJ74_09115</name>
</gene>
<proteinExistence type="predicted"/>
<dbReference type="AlphaFoldDB" id="A0A6L5YDQ1"/>
<evidence type="ECO:0000313" key="2">
    <source>
        <dbReference type="Proteomes" id="UP000473699"/>
    </source>
</evidence>
<evidence type="ECO:0000313" key="1">
    <source>
        <dbReference type="EMBL" id="MST56188.1"/>
    </source>
</evidence>
<dbReference type="Pfam" id="PF06995">
    <property type="entry name" value="Phage_P2_GpU"/>
    <property type="match status" value="1"/>
</dbReference>
<sequence>MILALGSFIFSIDTAAYQTLQLSASYPWASAPRFANSPGYQATGLEERRVSLSGTVYPTFRGDGSLAHLRLMASAMTPLPMVDGRGRYLGLWVVKSVNETRSLLFDDGTPRKQDFTMELERYGTGYVGYNPRR</sequence>
<dbReference type="RefSeq" id="WP_154529264.1">
    <property type="nucleotide sequence ID" value="NZ_JAXDZJ010000112.1"/>
</dbReference>
<accession>A0A6L5YDQ1</accession>
<dbReference type="EMBL" id="VUNH01000009">
    <property type="protein sequence ID" value="MST56188.1"/>
    <property type="molecule type" value="Genomic_DNA"/>
</dbReference>
<protein>
    <submittedName>
        <fullName evidence="1">Phage tail protein</fullName>
    </submittedName>
</protein>
<name>A0A6L5YDQ1_9BACT</name>